<organism evidence="5 6">
    <name type="scientific">Gordonia rhizosphera NBRC 16068</name>
    <dbReference type="NCBI Taxonomy" id="1108045"/>
    <lineage>
        <taxon>Bacteria</taxon>
        <taxon>Bacillati</taxon>
        <taxon>Actinomycetota</taxon>
        <taxon>Actinomycetes</taxon>
        <taxon>Mycobacteriales</taxon>
        <taxon>Gordoniaceae</taxon>
        <taxon>Gordonia</taxon>
    </lineage>
</organism>
<dbReference type="InterPro" id="IPR000835">
    <property type="entry name" value="HTH_MarR-typ"/>
</dbReference>
<dbReference type="PROSITE" id="PS50995">
    <property type="entry name" value="HTH_MARR_2"/>
    <property type="match status" value="1"/>
</dbReference>
<dbReference type="GO" id="GO:0003677">
    <property type="term" value="F:DNA binding"/>
    <property type="evidence" value="ECO:0007669"/>
    <property type="project" value="UniProtKB-KW"/>
</dbReference>
<dbReference type="SMART" id="SM00347">
    <property type="entry name" value="HTH_MARR"/>
    <property type="match status" value="1"/>
</dbReference>
<dbReference type="InterPro" id="IPR039422">
    <property type="entry name" value="MarR/SlyA-like"/>
</dbReference>
<gene>
    <name evidence="5" type="ORF">GORHZ_255_00020</name>
</gene>
<keyword evidence="3" id="KW-0804">Transcription</keyword>
<dbReference type="PROSITE" id="PS01117">
    <property type="entry name" value="HTH_MARR_1"/>
    <property type="match status" value="1"/>
</dbReference>
<dbReference type="InterPro" id="IPR036388">
    <property type="entry name" value="WH-like_DNA-bd_sf"/>
</dbReference>
<dbReference type="STRING" id="1108045.GORHZ_255_00020"/>
<dbReference type="InterPro" id="IPR023187">
    <property type="entry name" value="Tscrpt_reg_MarR-type_CS"/>
</dbReference>
<feature type="domain" description="HTH marR-type" evidence="4">
    <location>
        <begin position="1"/>
        <end position="119"/>
    </location>
</feature>
<dbReference type="PANTHER" id="PTHR33164:SF99">
    <property type="entry name" value="MARR FAMILY REGULATORY PROTEIN"/>
    <property type="match status" value="1"/>
</dbReference>
<evidence type="ECO:0000256" key="3">
    <source>
        <dbReference type="ARBA" id="ARBA00023163"/>
    </source>
</evidence>
<dbReference type="eggNOG" id="COG1846">
    <property type="taxonomic scope" value="Bacteria"/>
</dbReference>
<keyword evidence="2" id="KW-0238">DNA-binding</keyword>
<accession>K6WJL6</accession>
<dbReference type="EMBL" id="BAHC01000255">
    <property type="protein sequence ID" value="GAB93981.1"/>
    <property type="molecule type" value="Genomic_DNA"/>
</dbReference>
<evidence type="ECO:0000313" key="6">
    <source>
        <dbReference type="Proteomes" id="UP000008363"/>
    </source>
</evidence>
<reference evidence="5 6" key="1">
    <citation type="submission" date="2012-08" db="EMBL/GenBank/DDBJ databases">
        <title>Whole genome shotgun sequence of Gordonia rhizosphera NBRC 16068.</title>
        <authorList>
            <person name="Takarada H."/>
            <person name="Isaki S."/>
            <person name="Hosoyama A."/>
            <person name="Tsuchikane K."/>
            <person name="Katsumata H."/>
            <person name="Baba S."/>
            <person name="Ohji S."/>
            <person name="Yamazaki S."/>
            <person name="Fujita N."/>
        </authorList>
    </citation>
    <scope>NUCLEOTIDE SEQUENCE [LARGE SCALE GENOMIC DNA]</scope>
    <source>
        <strain evidence="5 6">NBRC 16068</strain>
    </source>
</reference>
<dbReference type="Gene3D" id="1.10.10.10">
    <property type="entry name" value="Winged helix-like DNA-binding domain superfamily/Winged helix DNA-binding domain"/>
    <property type="match status" value="1"/>
</dbReference>
<dbReference type="AlphaFoldDB" id="K6WJL6"/>
<dbReference type="SUPFAM" id="SSF46785">
    <property type="entry name" value="Winged helix' DNA-binding domain"/>
    <property type="match status" value="1"/>
</dbReference>
<sequence>MDRIAAWGADDVTLAQSRLIQRLAPEPMRLTDLAEQAGVTKQTAGGLVDQLESAGYLERIPDPSDGRARLVTLSERGVELCAVAAKEVATVEREWRERLGAKRFGELRGSLEALREITDPYR</sequence>
<keyword evidence="6" id="KW-1185">Reference proteome</keyword>
<evidence type="ECO:0000259" key="4">
    <source>
        <dbReference type="PROSITE" id="PS50995"/>
    </source>
</evidence>
<evidence type="ECO:0000256" key="2">
    <source>
        <dbReference type="ARBA" id="ARBA00023125"/>
    </source>
</evidence>
<comment type="caution">
    <text evidence="5">The sequence shown here is derived from an EMBL/GenBank/DDBJ whole genome shotgun (WGS) entry which is preliminary data.</text>
</comment>
<dbReference type="Pfam" id="PF12802">
    <property type="entry name" value="MarR_2"/>
    <property type="match status" value="1"/>
</dbReference>
<dbReference type="Proteomes" id="UP000008363">
    <property type="component" value="Unassembled WGS sequence"/>
</dbReference>
<proteinExistence type="predicted"/>
<name>K6WJL6_9ACTN</name>
<dbReference type="GO" id="GO:0003700">
    <property type="term" value="F:DNA-binding transcription factor activity"/>
    <property type="evidence" value="ECO:0007669"/>
    <property type="project" value="InterPro"/>
</dbReference>
<dbReference type="GO" id="GO:0006950">
    <property type="term" value="P:response to stress"/>
    <property type="evidence" value="ECO:0007669"/>
    <property type="project" value="TreeGrafter"/>
</dbReference>
<keyword evidence="1" id="KW-0805">Transcription regulation</keyword>
<evidence type="ECO:0000313" key="5">
    <source>
        <dbReference type="EMBL" id="GAB93981.1"/>
    </source>
</evidence>
<evidence type="ECO:0000256" key="1">
    <source>
        <dbReference type="ARBA" id="ARBA00023015"/>
    </source>
</evidence>
<dbReference type="InterPro" id="IPR036390">
    <property type="entry name" value="WH_DNA-bd_sf"/>
</dbReference>
<dbReference type="PRINTS" id="PR00598">
    <property type="entry name" value="HTHMARR"/>
</dbReference>
<dbReference type="PANTHER" id="PTHR33164">
    <property type="entry name" value="TRANSCRIPTIONAL REGULATOR, MARR FAMILY"/>
    <property type="match status" value="1"/>
</dbReference>
<protein>
    <submittedName>
        <fullName evidence="5">Putative MarR family transcriptional regulator</fullName>
    </submittedName>
</protein>